<dbReference type="Gene3D" id="1.10.10.10">
    <property type="entry name" value="Winged helix-like DNA-binding domain superfamily/Winged helix DNA-binding domain"/>
    <property type="match status" value="1"/>
</dbReference>
<dbReference type="InterPro" id="IPR014284">
    <property type="entry name" value="RNA_pol_sigma-70_dom"/>
</dbReference>
<dbReference type="InterPro" id="IPR039425">
    <property type="entry name" value="RNA_pol_sigma-70-like"/>
</dbReference>
<dbReference type="InterPro" id="IPR013324">
    <property type="entry name" value="RNA_pol_sigma_r3/r4-like"/>
</dbReference>
<evidence type="ECO:0000256" key="3">
    <source>
        <dbReference type="ARBA" id="ARBA00023082"/>
    </source>
</evidence>
<evidence type="ECO:0000256" key="2">
    <source>
        <dbReference type="ARBA" id="ARBA00023015"/>
    </source>
</evidence>
<dbReference type="CDD" id="cd06171">
    <property type="entry name" value="Sigma70_r4"/>
    <property type="match status" value="1"/>
</dbReference>
<accession>A0A366CU01</accession>
<evidence type="ECO:0000256" key="1">
    <source>
        <dbReference type="ARBA" id="ARBA00010641"/>
    </source>
</evidence>
<dbReference type="InterPro" id="IPR013325">
    <property type="entry name" value="RNA_pol_sigma_r2"/>
</dbReference>
<dbReference type="GO" id="GO:0016987">
    <property type="term" value="F:sigma factor activity"/>
    <property type="evidence" value="ECO:0007669"/>
    <property type="project" value="UniProtKB-KW"/>
</dbReference>
<evidence type="ECO:0000259" key="5">
    <source>
        <dbReference type="Pfam" id="PF04542"/>
    </source>
</evidence>
<evidence type="ECO:0000313" key="8">
    <source>
        <dbReference type="Proteomes" id="UP000252086"/>
    </source>
</evidence>
<dbReference type="InterPro" id="IPR013249">
    <property type="entry name" value="RNA_pol_sigma70_r4_t2"/>
</dbReference>
<proteinExistence type="inferred from homology"/>
<dbReference type="PANTHER" id="PTHR43133:SF63">
    <property type="entry name" value="RNA POLYMERASE SIGMA FACTOR FECI-RELATED"/>
    <property type="match status" value="1"/>
</dbReference>
<dbReference type="Pfam" id="PF04542">
    <property type="entry name" value="Sigma70_r2"/>
    <property type="match status" value="1"/>
</dbReference>
<name>A0A366CU01_9GAMM</name>
<comment type="similarity">
    <text evidence="1">Belongs to the sigma-70 factor family. ECF subfamily.</text>
</comment>
<organism evidence="7 8">
    <name type="scientific">Marinomonas aquiplantarum</name>
    <dbReference type="NCBI Taxonomy" id="491951"/>
    <lineage>
        <taxon>Bacteria</taxon>
        <taxon>Pseudomonadati</taxon>
        <taxon>Pseudomonadota</taxon>
        <taxon>Gammaproteobacteria</taxon>
        <taxon>Oceanospirillales</taxon>
        <taxon>Oceanospirillaceae</taxon>
        <taxon>Marinomonas</taxon>
    </lineage>
</organism>
<evidence type="ECO:0000256" key="4">
    <source>
        <dbReference type="ARBA" id="ARBA00023163"/>
    </source>
</evidence>
<comment type="caution">
    <text evidence="7">The sequence shown here is derived from an EMBL/GenBank/DDBJ whole genome shotgun (WGS) entry which is preliminary data.</text>
</comment>
<dbReference type="GO" id="GO:0003677">
    <property type="term" value="F:DNA binding"/>
    <property type="evidence" value="ECO:0007669"/>
    <property type="project" value="InterPro"/>
</dbReference>
<dbReference type="RefSeq" id="WP_113875608.1">
    <property type="nucleotide sequence ID" value="NZ_QNRF01000011.1"/>
</dbReference>
<dbReference type="OrthoDB" id="9797134at2"/>
<dbReference type="PANTHER" id="PTHR43133">
    <property type="entry name" value="RNA POLYMERASE ECF-TYPE SIGMA FACTO"/>
    <property type="match status" value="1"/>
</dbReference>
<dbReference type="Pfam" id="PF08281">
    <property type="entry name" value="Sigma70_r4_2"/>
    <property type="match status" value="1"/>
</dbReference>
<dbReference type="InterPro" id="IPR007627">
    <property type="entry name" value="RNA_pol_sigma70_r2"/>
</dbReference>
<dbReference type="NCBIfam" id="TIGR02937">
    <property type="entry name" value="sigma70-ECF"/>
    <property type="match status" value="1"/>
</dbReference>
<dbReference type="SUPFAM" id="SSF88659">
    <property type="entry name" value="Sigma3 and sigma4 domains of RNA polymerase sigma factors"/>
    <property type="match status" value="1"/>
</dbReference>
<gene>
    <name evidence="7" type="ORF">DFP76_11179</name>
</gene>
<feature type="domain" description="RNA polymerase sigma factor 70 region 4 type 2" evidence="6">
    <location>
        <begin position="108"/>
        <end position="160"/>
    </location>
</feature>
<keyword evidence="3" id="KW-0731">Sigma factor</keyword>
<dbReference type="InterPro" id="IPR036388">
    <property type="entry name" value="WH-like_DNA-bd_sf"/>
</dbReference>
<dbReference type="Proteomes" id="UP000252086">
    <property type="component" value="Unassembled WGS sequence"/>
</dbReference>
<keyword evidence="2" id="KW-0805">Transcription regulation</keyword>
<evidence type="ECO:0000259" key="6">
    <source>
        <dbReference type="Pfam" id="PF08281"/>
    </source>
</evidence>
<protein>
    <submittedName>
        <fullName evidence="7">RNA polymerase sigma-70 factor (ECF subfamily)</fullName>
    </submittedName>
</protein>
<dbReference type="EMBL" id="QNRF01000011">
    <property type="protein sequence ID" value="RBO79783.1"/>
    <property type="molecule type" value="Genomic_DNA"/>
</dbReference>
<dbReference type="Gene3D" id="1.10.1740.10">
    <property type="match status" value="1"/>
</dbReference>
<dbReference type="GO" id="GO:0006352">
    <property type="term" value="P:DNA-templated transcription initiation"/>
    <property type="evidence" value="ECO:0007669"/>
    <property type="project" value="InterPro"/>
</dbReference>
<dbReference type="AlphaFoldDB" id="A0A366CU01"/>
<keyword evidence="4" id="KW-0804">Transcription</keyword>
<keyword evidence="8" id="KW-1185">Reference proteome</keyword>
<dbReference type="SUPFAM" id="SSF88946">
    <property type="entry name" value="Sigma2 domain of RNA polymerase sigma factors"/>
    <property type="match status" value="1"/>
</dbReference>
<reference evidence="7 8" key="1">
    <citation type="submission" date="2018-06" db="EMBL/GenBank/DDBJ databases">
        <title>Genomic Encyclopedia of Type Strains, Phase III (KMG-III): the genomes of soil and plant-associated and newly described type strains.</title>
        <authorList>
            <person name="Whitman W."/>
        </authorList>
    </citation>
    <scope>NUCLEOTIDE SEQUENCE [LARGE SCALE GENOMIC DNA]</scope>
    <source>
        <strain evidence="7 8">CECT 7732</strain>
    </source>
</reference>
<feature type="domain" description="RNA polymerase sigma-70 region 2" evidence="5">
    <location>
        <begin position="12"/>
        <end position="75"/>
    </location>
</feature>
<sequence length="168" mass="19440">MNASTQLEISELYKLHKNWLNHFLQKRLNCSHKAADLVQDTYLRILINGTPPPKEYARQYLAKIAKGLLIDQYRRWRVEQAYLASLQELPEQFVSSPESQQEVIETLLYLDRLLYNLSSKARQAFLLRRIDGLSYSEISTQLNVSVSSVEKYIAKALQTCALVKLQGH</sequence>
<evidence type="ECO:0000313" key="7">
    <source>
        <dbReference type="EMBL" id="RBO79783.1"/>
    </source>
</evidence>